<evidence type="ECO:0000313" key="3">
    <source>
        <dbReference type="EMBL" id="KAF9736626.1"/>
    </source>
</evidence>
<proteinExistence type="predicted"/>
<keyword evidence="4" id="KW-1185">Reference proteome</keyword>
<name>A0A9P6GJ68_9PLEO</name>
<dbReference type="Pfam" id="PF13409">
    <property type="entry name" value="GST_N_2"/>
    <property type="match status" value="1"/>
</dbReference>
<evidence type="ECO:0008006" key="5">
    <source>
        <dbReference type="Google" id="ProtNLM"/>
    </source>
</evidence>
<dbReference type="InterPro" id="IPR054416">
    <property type="entry name" value="GST_UstS-like_C"/>
</dbReference>
<dbReference type="Gene3D" id="1.20.1050.10">
    <property type="match status" value="1"/>
</dbReference>
<protein>
    <recommendedName>
        <fullName evidence="5">GST N-terminal domain-containing protein</fullName>
    </recommendedName>
</protein>
<dbReference type="OrthoDB" id="4951845at2759"/>
<dbReference type="InterPro" id="IPR036282">
    <property type="entry name" value="Glutathione-S-Trfase_C_sf"/>
</dbReference>
<dbReference type="InterPro" id="IPR036249">
    <property type="entry name" value="Thioredoxin-like_sf"/>
</dbReference>
<evidence type="ECO:0000313" key="4">
    <source>
        <dbReference type="Proteomes" id="UP000756921"/>
    </source>
</evidence>
<dbReference type="SUPFAM" id="SSF52833">
    <property type="entry name" value="Thioredoxin-like"/>
    <property type="match status" value="1"/>
</dbReference>
<sequence length="241" mass="27358">MPKTILYDFPSREPCPAWLPSAWKVRLALNHKKIDYETQWVEYPDVAPLAKSLCIPPNEGPGLLYTIPIMTTAGGEHIMDSKKIVDYLEEHYAPPDYPSLQLDSPILARVAEQMPGIMQRWASSVLYPLVPRNLLNPRSAEYYERTRQQFFGMSLEEFGRLKSGEAWAELDATWGGMAALLKETEGPYFLGDIVSYADFQLVAILHWAKRADESVFERLVAFEPAFGTIYEAAAPLLERET</sequence>
<dbReference type="Pfam" id="PF22041">
    <property type="entry name" value="GST_C_7"/>
    <property type="match status" value="1"/>
</dbReference>
<dbReference type="InterPro" id="IPR004045">
    <property type="entry name" value="Glutathione_S-Trfase_N"/>
</dbReference>
<dbReference type="Proteomes" id="UP000756921">
    <property type="component" value="Unassembled WGS sequence"/>
</dbReference>
<evidence type="ECO:0000259" key="2">
    <source>
        <dbReference type="Pfam" id="PF22041"/>
    </source>
</evidence>
<dbReference type="Gene3D" id="3.40.30.10">
    <property type="entry name" value="Glutaredoxin"/>
    <property type="match status" value="1"/>
</dbReference>
<accession>A0A9P6GJ68</accession>
<reference evidence="3" key="1">
    <citation type="journal article" date="2020" name="Mol. Plant Microbe Interact.">
        <title>Genome Sequence of the Biocontrol Agent Coniothyrium minitans strain Conio (IMI 134523).</title>
        <authorList>
            <person name="Patel D."/>
            <person name="Shittu T.A."/>
            <person name="Baroncelli R."/>
            <person name="Muthumeenakshi S."/>
            <person name="Osborne T.H."/>
            <person name="Janganan T.K."/>
            <person name="Sreenivasaprasad S."/>
        </authorList>
    </citation>
    <scope>NUCLEOTIDE SEQUENCE</scope>
    <source>
        <strain evidence="3">Conio</strain>
    </source>
</reference>
<dbReference type="EMBL" id="WJXW01000004">
    <property type="protein sequence ID" value="KAF9736626.1"/>
    <property type="molecule type" value="Genomic_DNA"/>
</dbReference>
<feature type="domain" description="Glutathione S-transferase UstS-like C-terminal" evidence="2">
    <location>
        <begin position="132"/>
        <end position="212"/>
    </location>
</feature>
<gene>
    <name evidence="3" type="ORF">PMIN01_04405</name>
</gene>
<comment type="caution">
    <text evidence="3">The sequence shown here is derived from an EMBL/GenBank/DDBJ whole genome shotgun (WGS) entry which is preliminary data.</text>
</comment>
<feature type="domain" description="GST N-terminal" evidence="1">
    <location>
        <begin position="20"/>
        <end position="90"/>
    </location>
</feature>
<evidence type="ECO:0000259" key="1">
    <source>
        <dbReference type="Pfam" id="PF13409"/>
    </source>
</evidence>
<dbReference type="SUPFAM" id="SSF47616">
    <property type="entry name" value="GST C-terminal domain-like"/>
    <property type="match status" value="1"/>
</dbReference>
<dbReference type="AlphaFoldDB" id="A0A9P6GJ68"/>
<organism evidence="3 4">
    <name type="scientific">Paraphaeosphaeria minitans</name>
    <dbReference type="NCBI Taxonomy" id="565426"/>
    <lineage>
        <taxon>Eukaryota</taxon>
        <taxon>Fungi</taxon>
        <taxon>Dikarya</taxon>
        <taxon>Ascomycota</taxon>
        <taxon>Pezizomycotina</taxon>
        <taxon>Dothideomycetes</taxon>
        <taxon>Pleosporomycetidae</taxon>
        <taxon>Pleosporales</taxon>
        <taxon>Massarineae</taxon>
        <taxon>Didymosphaeriaceae</taxon>
        <taxon>Paraphaeosphaeria</taxon>
    </lineage>
</organism>